<accession>A0A4R4ZQ23</accession>
<feature type="domain" description="Beta-lactamase-related" evidence="2">
    <location>
        <begin position="13"/>
        <end position="324"/>
    </location>
</feature>
<organism evidence="3 4">
    <name type="scientific">Kribbella antibiotica</name>
    <dbReference type="NCBI Taxonomy" id="190195"/>
    <lineage>
        <taxon>Bacteria</taxon>
        <taxon>Bacillati</taxon>
        <taxon>Actinomycetota</taxon>
        <taxon>Actinomycetes</taxon>
        <taxon>Propionibacteriales</taxon>
        <taxon>Kribbellaceae</taxon>
        <taxon>Kribbella</taxon>
    </lineage>
</organism>
<dbReference type="Pfam" id="PF00144">
    <property type="entry name" value="Beta-lactamase"/>
    <property type="match status" value="1"/>
</dbReference>
<dbReference type="InterPro" id="IPR012338">
    <property type="entry name" value="Beta-lactam/transpept-like"/>
</dbReference>
<reference evidence="3 4" key="1">
    <citation type="submission" date="2019-03" db="EMBL/GenBank/DDBJ databases">
        <title>Draft genome sequences of novel Actinobacteria.</title>
        <authorList>
            <person name="Sahin N."/>
            <person name="Ay H."/>
            <person name="Saygin H."/>
        </authorList>
    </citation>
    <scope>NUCLEOTIDE SEQUENCE [LARGE SCALE GENOMIC DNA]</scope>
    <source>
        <strain evidence="3 4">JCM 13523</strain>
    </source>
</reference>
<sequence length="344" mass="37211">MTRPDTQQLRVALEALVTDRVTPGYAAMLRTGGETVELFGGTLDDEAGSAAPDRDTVYDIASLTKVVATWGVMGRLVADGSVRLQDPVSRFFPNVRPGWAKHTLADLLLHRTQLPTATWLSQYGEEPGAIRTGVLSAEPVDRPSVPAQYLNRGYIVLGWVVENVVGEPFDQVVAREWWGPLGLGDTHFNPLDAGVPTRRIAPTEHIGGEVGRLRGVVHDENARWLGGVAGHAGAFSTLSDLSRYAGLVVGDDASLRLAPDFLRLSQTPVAEWTDDSYRALGWWVSRDGRLVRHDGFTGTTICLAPHTGDVGVLLTNAVYFGRRNPRMSAVRGLLSAIISGGHHP</sequence>
<dbReference type="Proteomes" id="UP000295124">
    <property type="component" value="Unassembled WGS sequence"/>
</dbReference>
<protein>
    <submittedName>
        <fullName evidence="3">Class A beta-lactamase-related serine hydrolase</fullName>
    </submittedName>
</protein>
<dbReference type="SUPFAM" id="SSF56601">
    <property type="entry name" value="beta-lactamase/transpeptidase-like"/>
    <property type="match status" value="1"/>
</dbReference>
<gene>
    <name evidence="3" type="ORF">E1263_08640</name>
</gene>
<proteinExistence type="predicted"/>
<dbReference type="GO" id="GO:0016787">
    <property type="term" value="F:hydrolase activity"/>
    <property type="evidence" value="ECO:0007669"/>
    <property type="project" value="UniProtKB-KW"/>
</dbReference>
<dbReference type="OrthoDB" id="9809635at2"/>
<keyword evidence="4" id="KW-1185">Reference proteome</keyword>
<evidence type="ECO:0000313" key="3">
    <source>
        <dbReference type="EMBL" id="TDD61048.1"/>
    </source>
</evidence>
<evidence type="ECO:0000256" key="1">
    <source>
        <dbReference type="ARBA" id="ARBA00022801"/>
    </source>
</evidence>
<dbReference type="PANTHER" id="PTHR43283">
    <property type="entry name" value="BETA-LACTAMASE-RELATED"/>
    <property type="match status" value="1"/>
</dbReference>
<name>A0A4R4ZQ23_9ACTN</name>
<dbReference type="Gene3D" id="3.40.710.10">
    <property type="entry name" value="DD-peptidase/beta-lactamase superfamily"/>
    <property type="match status" value="1"/>
</dbReference>
<dbReference type="InterPro" id="IPR001466">
    <property type="entry name" value="Beta-lactam-related"/>
</dbReference>
<dbReference type="InterPro" id="IPR050789">
    <property type="entry name" value="Diverse_Enzym_Activities"/>
</dbReference>
<comment type="caution">
    <text evidence="3">The sequence shown here is derived from an EMBL/GenBank/DDBJ whole genome shotgun (WGS) entry which is preliminary data.</text>
</comment>
<dbReference type="AlphaFoldDB" id="A0A4R4ZQ23"/>
<dbReference type="PANTHER" id="PTHR43283:SF11">
    <property type="entry name" value="BETA-LACTAMASE-RELATED DOMAIN-CONTAINING PROTEIN"/>
    <property type="match status" value="1"/>
</dbReference>
<evidence type="ECO:0000259" key="2">
    <source>
        <dbReference type="Pfam" id="PF00144"/>
    </source>
</evidence>
<evidence type="ECO:0000313" key="4">
    <source>
        <dbReference type="Proteomes" id="UP000295124"/>
    </source>
</evidence>
<dbReference type="EMBL" id="SMKX01000018">
    <property type="protein sequence ID" value="TDD61048.1"/>
    <property type="molecule type" value="Genomic_DNA"/>
</dbReference>
<dbReference type="RefSeq" id="WP_132166664.1">
    <property type="nucleotide sequence ID" value="NZ_SMKX01000018.1"/>
</dbReference>
<keyword evidence="1 3" id="KW-0378">Hydrolase</keyword>